<dbReference type="Pfam" id="PF01837">
    <property type="entry name" value="HcyBio"/>
    <property type="match status" value="1"/>
</dbReference>
<name>A0A8J7S3W0_METVO</name>
<proteinExistence type="predicted"/>
<dbReference type="AlphaFoldDB" id="A0A8J7S3W0"/>
<accession>A0A8J7S3W0</accession>
<sequence length="509" mass="55580">MKTIKQINEKIKNGDAVIVTAEEMISIVEEEGAEKASEIVDVVTTGTFGAMCSSGVFLNFGHSDPPIKMMKTYLNGVEAYSGVAAVDAYLGATQANSDDDISIDYGGAHVIEDLVAGKEIELEAEGYTTDCYPRKRVSTIITIDDLNQAMLFNPRNCYQSYNSATNSRDEKLYTYMGKLLPEFGNLNYSGAGQLNPMQNDFNTTTKTYNTFGVGTKIFAGGAQGYIAGEGTQHSPASGFGTLAIQGNLKEMDTKFIRGATIPKYGSTLFMGIGIPIPVLNSEIAQTCAIRDEDIKVPILDYGIQRRDKPTLGVTNYKDLRTGKLSMELDINGEKVDKCIRTTSVSSYKTSREIAGELKDWIVNKEFFLTERVAELNTCAPKSMKADAKLVRDIIKRPPIVAKATISVPEASKILIEKNINHLPIVDENNCIMGIITSWDIAKAMAQSKTTISDIMTKYVVWASPDEPIEMVAKKMSANNISGLPIVDNNKKVLGVISAEDISKLIGHYI</sequence>
<dbReference type="PROSITE" id="PS51371">
    <property type="entry name" value="CBS"/>
    <property type="match status" value="2"/>
</dbReference>
<dbReference type="Proteomes" id="UP000740329">
    <property type="component" value="Unassembled WGS sequence"/>
</dbReference>
<dbReference type="InterPro" id="IPR016426">
    <property type="entry name" value="MA1821-like"/>
</dbReference>
<protein>
    <submittedName>
        <fullName evidence="5">Uncharacterized protein (DUF39 family)</fullName>
    </submittedName>
</protein>
<dbReference type="Gene3D" id="3.10.580.10">
    <property type="entry name" value="CBS-domain"/>
    <property type="match status" value="1"/>
</dbReference>
<dbReference type="InterPro" id="IPR000644">
    <property type="entry name" value="CBS_dom"/>
</dbReference>
<dbReference type="PANTHER" id="PTHR43080">
    <property type="entry name" value="CBS DOMAIN-CONTAINING PROTEIN CBSX3, MITOCHONDRIAL"/>
    <property type="match status" value="1"/>
</dbReference>
<dbReference type="RefSeq" id="WP_209590377.1">
    <property type="nucleotide sequence ID" value="NZ_JAGGMU010000001.1"/>
</dbReference>
<dbReference type="SUPFAM" id="SSF54631">
    <property type="entry name" value="CBS-domain pair"/>
    <property type="match status" value="1"/>
</dbReference>
<keyword evidence="1" id="KW-0677">Repeat</keyword>
<evidence type="ECO:0000256" key="3">
    <source>
        <dbReference type="PROSITE-ProRule" id="PRU00703"/>
    </source>
</evidence>
<evidence type="ECO:0000313" key="5">
    <source>
        <dbReference type="EMBL" id="MBP2200943.1"/>
    </source>
</evidence>
<feature type="domain" description="CBS" evidence="4">
    <location>
        <begin position="455"/>
        <end position="509"/>
    </location>
</feature>
<dbReference type="EMBL" id="JAGGMV010000001">
    <property type="protein sequence ID" value="MBP2200943.1"/>
    <property type="molecule type" value="Genomic_DNA"/>
</dbReference>
<keyword evidence="2 3" id="KW-0129">CBS domain</keyword>
<dbReference type="OrthoDB" id="295172at2157"/>
<dbReference type="InterPro" id="IPR046342">
    <property type="entry name" value="CBS_dom_sf"/>
</dbReference>
<feature type="domain" description="CBS" evidence="4">
    <location>
        <begin position="394"/>
        <end position="450"/>
    </location>
</feature>
<evidence type="ECO:0000256" key="1">
    <source>
        <dbReference type="ARBA" id="ARBA00022737"/>
    </source>
</evidence>
<dbReference type="Pfam" id="PF00571">
    <property type="entry name" value="CBS"/>
    <property type="match status" value="2"/>
</dbReference>
<dbReference type="InterPro" id="IPR051257">
    <property type="entry name" value="Diverse_CBS-Domain"/>
</dbReference>
<dbReference type="PANTHER" id="PTHR43080:SF2">
    <property type="entry name" value="CBS DOMAIN-CONTAINING PROTEIN"/>
    <property type="match status" value="1"/>
</dbReference>
<evidence type="ECO:0000256" key="2">
    <source>
        <dbReference type="ARBA" id="ARBA00023122"/>
    </source>
</evidence>
<comment type="caution">
    <text evidence="5">The sequence shown here is derived from an EMBL/GenBank/DDBJ whole genome shotgun (WGS) entry which is preliminary data.</text>
</comment>
<evidence type="ECO:0000259" key="4">
    <source>
        <dbReference type="PROSITE" id="PS51371"/>
    </source>
</evidence>
<dbReference type="PIRSF" id="PIRSF004698">
    <property type="entry name" value="UCP004698_CBS_MJ0100"/>
    <property type="match status" value="1"/>
</dbReference>
<dbReference type="SMART" id="SM00116">
    <property type="entry name" value="CBS"/>
    <property type="match status" value="2"/>
</dbReference>
<gene>
    <name evidence="5" type="ORF">J3E07_000341</name>
</gene>
<reference evidence="5" key="1">
    <citation type="submission" date="2021-03" db="EMBL/GenBank/DDBJ databases">
        <title>Genomic Encyclopedia of Type Strains, Phase IV (KMG-V): Genome sequencing to study the core and pangenomes of soil and plant-associated prokaryotes.</title>
        <authorList>
            <person name="Whitman W."/>
        </authorList>
    </citation>
    <scope>NUCLEOTIDE SEQUENCE</scope>
    <source>
        <strain evidence="5">C4</strain>
    </source>
</reference>
<organism evidence="5 6">
    <name type="scientific">Methanococcus voltae</name>
    <dbReference type="NCBI Taxonomy" id="2188"/>
    <lineage>
        <taxon>Archaea</taxon>
        <taxon>Methanobacteriati</taxon>
        <taxon>Methanobacteriota</taxon>
        <taxon>Methanomada group</taxon>
        <taxon>Methanococci</taxon>
        <taxon>Methanococcales</taxon>
        <taxon>Methanococcaceae</taxon>
        <taxon>Methanococcus</taxon>
    </lineage>
</organism>
<evidence type="ECO:0000313" key="6">
    <source>
        <dbReference type="Proteomes" id="UP000740329"/>
    </source>
</evidence>
<dbReference type="InterPro" id="IPR002708">
    <property type="entry name" value="HcyBio"/>
</dbReference>